<protein>
    <submittedName>
        <fullName evidence="2">GNAT family N-acetyltransferase</fullName>
    </submittedName>
</protein>
<dbReference type="Pfam" id="PF13302">
    <property type="entry name" value="Acetyltransf_3"/>
    <property type="match status" value="1"/>
</dbReference>
<dbReference type="SUPFAM" id="SSF55729">
    <property type="entry name" value="Acyl-CoA N-acyltransferases (Nat)"/>
    <property type="match status" value="1"/>
</dbReference>
<reference evidence="2 3" key="1">
    <citation type="submission" date="2021-09" db="EMBL/GenBank/DDBJ databases">
        <title>The complete genome sequence of a new microorganism.</title>
        <authorList>
            <person name="Zi Z."/>
        </authorList>
    </citation>
    <scope>NUCLEOTIDE SEQUENCE [LARGE SCALE GENOMIC DNA]</scope>
    <source>
        <strain evidence="2 3">WGZ8</strain>
    </source>
</reference>
<name>A0ABS7VJM8_9HYPH</name>
<proteinExistence type="predicted"/>
<evidence type="ECO:0000259" key="1">
    <source>
        <dbReference type="PROSITE" id="PS51186"/>
    </source>
</evidence>
<accession>A0ABS7VJM8</accession>
<gene>
    <name evidence="2" type="ORF">K9B37_05440</name>
</gene>
<dbReference type="PANTHER" id="PTHR43792">
    <property type="entry name" value="GNAT FAMILY, PUTATIVE (AFU_ORTHOLOGUE AFUA_3G00765)-RELATED-RELATED"/>
    <property type="match status" value="1"/>
</dbReference>
<comment type="caution">
    <text evidence="2">The sequence shown here is derived from an EMBL/GenBank/DDBJ whole genome shotgun (WGS) entry which is preliminary data.</text>
</comment>
<feature type="domain" description="N-acetyltransferase" evidence="1">
    <location>
        <begin position="14"/>
        <end position="183"/>
    </location>
</feature>
<dbReference type="InterPro" id="IPR000182">
    <property type="entry name" value="GNAT_dom"/>
</dbReference>
<dbReference type="PANTHER" id="PTHR43792:SF1">
    <property type="entry name" value="N-ACETYLTRANSFERASE DOMAIN-CONTAINING PROTEIN"/>
    <property type="match status" value="1"/>
</dbReference>
<dbReference type="InterPro" id="IPR051531">
    <property type="entry name" value="N-acetyltransferase"/>
</dbReference>
<organism evidence="2 3">
    <name type="scientific">Microvirga puerhi</name>
    <dbReference type="NCBI Taxonomy" id="2876078"/>
    <lineage>
        <taxon>Bacteria</taxon>
        <taxon>Pseudomonadati</taxon>
        <taxon>Pseudomonadota</taxon>
        <taxon>Alphaproteobacteria</taxon>
        <taxon>Hyphomicrobiales</taxon>
        <taxon>Methylobacteriaceae</taxon>
        <taxon>Microvirga</taxon>
    </lineage>
</organism>
<dbReference type="EMBL" id="JAIRBM010000003">
    <property type="protein sequence ID" value="MBZ6075731.1"/>
    <property type="molecule type" value="Genomic_DNA"/>
</dbReference>
<evidence type="ECO:0000313" key="3">
    <source>
        <dbReference type="Proteomes" id="UP000704176"/>
    </source>
</evidence>
<sequence>MTLPCPTEIRTERLILRRWREEDRHAFAKLNADPHVMRFFPDIRSREESDRSAQWLDDRFDLDGFGPWAVEAPGVADFIGFVGVWRFEQPMPFATDVEIGWRLDRPYWGKGYAVEAANAALADVFRRTEFPEIVAFTATQNEPSRRVMDKLGMIYDPTADFLHPSVAEGHPLRLHVLYRLSRPAFLAAAQS</sequence>
<dbReference type="Proteomes" id="UP000704176">
    <property type="component" value="Unassembled WGS sequence"/>
</dbReference>
<keyword evidence="3" id="KW-1185">Reference proteome</keyword>
<dbReference type="InterPro" id="IPR016181">
    <property type="entry name" value="Acyl_CoA_acyltransferase"/>
</dbReference>
<dbReference type="PROSITE" id="PS51186">
    <property type="entry name" value="GNAT"/>
    <property type="match status" value="1"/>
</dbReference>
<evidence type="ECO:0000313" key="2">
    <source>
        <dbReference type="EMBL" id="MBZ6075731.1"/>
    </source>
</evidence>
<dbReference type="RefSeq" id="WP_224311886.1">
    <property type="nucleotide sequence ID" value="NZ_JAIRBM010000003.1"/>
</dbReference>
<dbReference type="Gene3D" id="3.40.630.30">
    <property type="match status" value="1"/>
</dbReference>